<evidence type="ECO:0000256" key="3">
    <source>
        <dbReference type="ARBA" id="ARBA00022452"/>
    </source>
</evidence>
<evidence type="ECO:0000256" key="9">
    <source>
        <dbReference type="RuleBase" id="RU003357"/>
    </source>
</evidence>
<evidence type="ECO:0000256" key="10">
    <source>
        <dbReference type="SAM" id="MobiDB-lite"/>
    </source>
</evidence>
<dbReference type="Pfam" id="PF00593">
    <property type="entry name" value="TonB_dep_Rec_b-barrel"/>
    <property type="match status" value="1"/>
</dbReference>
<evidence type="ECO:0000259" key="12">
    <source>
        <dbReference type="Pfam" id="PF07715"/>
    </source>
</evidence>
<evidence type="ECO:0008006" key="15">
    <source>
        <dbReference type="Google" id="ProtNLM"/>
    </source>
</evidence>
<evidence type="ECO:0000256" key="1">
    <source>
        <dbReference type="ARBA" id="ARBA00004571"/>
    </source>
</evidence>
<dbReference type="InterPro" id="IPR013784">
    <property type="entry name" value="Carb-bd-like_fold"/>
</dbReference>
<dbReference type="InterPro" id="IPR012910">
    <property type="entry name" value="Plug_dom"/>
</dbReference>
<dbReference type="PANTHER" id="PTHR40980">
    <property type="entry name" value="PLUG DOMAIN-CONTAINING PROTEIN"/>
    <property type="match status" value="1"/>
</dbReference>
<dbReference type="SUPFAM" id="SSF49452">
    <property type="entry name" value="Starch-binding domain-like"/>
    <property type="match status" value="1"/>
</dbReference>
<dbReference type="Gene3D" id="2.60.40.1120">
    <property type="entry name" value="Carboxypeptidase-like, regulatory domain"/>
    <property type="match status" value="1"/>
</dbReference>
<organism evidence="13 14">
    <name type="scientific">Cerasicoccus arenae</name>
    <dbReference type="NCBI Taxonomy" id="424488"/>
    <lineage>
        <taxon>Bacteria</taxon>
        <taxon>Pseudomonadati</taxon>
        <taxon>Verrucomicrobiota</taxon>
        <taxon>Opitutia</taxon>
        <taxon>Puniceicoccales</taxon>
        <taxon>Cerasicoccaceae</taxon>
        <taxon>Cerasicoccus</taxon>
    </lineage>
</organism>
<protein>
    <recommendedName>
        <fullName evidence="15">TonB-dependent receptor</fullName>
    </recommendedName>
</protein>
<keyword evidence="6 8" id="KW-0472">Membrane</keyword>
<dbReference type="InterPro" id="IPR037066">
    <property type="entry name" value="Plug_dom_sf"/>
</dbReference>
<dbReference type="EMBL" id="BMXG01000010">
    <property type="protein sequence ID" value="GHC02262.1"/>
    <property type="molecule type" value="Genomic_DNA"/>
</dbReference>
<dbReference type="InterPro" id="IPR039426">
    <property type="entry name" value="TonB-dep_rcpt-like"/>
</dbReference>
<dbReference type="InterPro" id="IPR036942">
    <property type="entry name" value="Beta-barrel_TonB_sf"/>
</dbReference>
<dbReference type="Pfam" id="PF07715">
    <property type="entry name" value="Plug"/>
    <property type="match status" value="1"/>
</dbReference>
<evidence type="ECO:0000256" key="2">
    <source>
        <dbReference type="ARBA" id="ARBA00022448"/>
    </source>
</evidence>
<evidence type="ECO:0000313" key="13">
    <source>
        <dbReference type="EMBL" id="GHC02262.1"/>
    </source>
</evidence>
<comment type="caution">
    <text evidence="13">The sequence shown here is derived from an EMBL/GenBank/DDBJ whole genome shotgun (WGS) entry which is preliminary data.</text>
</comment>
<evidence type="ECO:0000256" key="8">
    <source>
        <dbReference type="PROSITE-ProRule" id="PRU01360"/>
    </source>
</evidence>
<dbReference type="Gene3D" id="2.170.130.10">
    <property type="entry name" value="TonB-dependent receptor, plug domain"/>
    <property type="match status" value="1"/>
</dbReference>
<reference evidence="13" key="2">
    <citation type="submission" date="2020-09" db="EMBL/GenBank/DDBJ databases">
        <authorList>
            <person name="Sun Q."/>
            <person name="Kim S."/>
        </authorList>
    </citation>
    <scope>NUCLEOTIDE SEQUENCE</scope>
    <source>
        <strain evidence="13">KCTC 12870</strain>
    </source>
</reference>
<dbReference type="Pfam" id="PF13620">
    <property type="entry name" value="CarboxypepD_reg"/>
    <property type="match status" value="1"/>
</dbReference>
<dbReference type="InterPro" id="IPR000531">
    <property type="entry name" value="Beta-barrel_TonB"/>
</dbReference>
<keyword evidence="4 8" id="KW-0812">Transmembrane</keyword>
<evidence type="ECO:0000259" key="11">
    <source>
        <dbReference type="Pfam" id="PF00593"/>
    </source>
</evidence>
<dbReference type="PANTHER" id="PTHR40980:SF4">
    <property type="entry name" value="TONB-DEPENDENT RECEPTOR-LIKE BETA-BARREL DOMAIN-CONTAINING PROTEIN"/>
    <property type="match status" value="1"/>
</dbReference>
<name>A0A8J3DBW4_9BACT</name>
<dbReference type="AlphaFoldDB" id="A0A8J3DBW4"/>
<dbReference type="RefSeq" id="WP_234043778.1">
    <property type="nucleotide sequence ID" value="NZ_JAENIH010000014.1"/>
</dbReference>
<accession>A0A8J3DBW4</accession>
<keyword evidence="2 8" id="KW-0813">Transport</keyword>
<evidence type="ECO:0000313" key="14">
    <source>
        <dbReference type="Proteomes" id="UP000642829"/>
    </source>
</evidence>
<dbReference type="GO" id="GO:0009279">
    <property type="term" value="C:cell outer membrane"/>
    <property type="evidence" value="ECO:0007669"/>
    <property type="project" value="UniProtKB-SubCell"/>
</dbReference>
<dbReference type="SUPFAM" id="SSF56935">
    <property type="entry name" value="Porins"/>
    <property type="match status" value="1"/>
</dbReference>
<comment type="similarity">
    <text evidence="8 9">Belongs to the TonB-dependent receptor family.</text>
</comment>
<keyword evidence="3 8" id="KW-1134">Transmembrane beta strand</keyword>
<keyword evidence="14" id="KW-1185">Reference proteome</keyword>
<dbReference type="PROSITE" id="PS52016">
    <property type="entry name" value="TONB_DEPENDENT_REC_3"/>
    <property type="match status" value="1"/>
</dbReference>
<sequence>MGGISGLVIDEGNGAFLSGVSITLLFPGAEAQIFGDESPQESSVVTDGKGRYRIRDVPTGIYKLQFFKDGYAPRIVSDVEVLPNDVTKIDVPLAVGSEKTSQDVFEMEEFEVSSQALGQQGVALEALRKQSPASVDFLTSTEISKYGASDVAEAITRIPGVNLVEGQFAVIRGLNDRYVNTLVNGVPVPSTDPTRQGVQLDLFPSGFVNNLVVEKTFLPYLPGNSGGGSINIITKEFPDEFQSSFKGGVKFNSNAQKNYLRYPTNSNRYLFGTAKSDFAPVPSTKQNLTTPLPYAPFAATSDSPPVGATFSGSIGDSFEVFDRKLGYYFGGSYNSSYTTITGNTQNRFGSTNPPTPSPSSPTIPPGYNPARPNGGPLFTPGSLSTGTLPRSTGYFDLVQSTGDVLIGGLGTVGMDLDKEGLNAIRAVGFISQNGTTISQRKSNGYIPAGQSAQNDSLTNIGMIGAGGNNSTTLNQDILYYRERQLISAQLIGNHVISELNDLKIDWAINYAKASQDEPDQRVYSYMYNVNTGLYQNSNGADFSNQLRRTWRSIDEDQRFARADLEYDFKFENGFDGKLQSGFFYENSERTTDQEDRFYNAPNSPITGSTPEELSAVFFDERVALNQGLGFAQPSESETSRKIKAYYGMFTVPFGIEELKVTMGARFESTDMHSQGIGNYGTTDAASFWAQPTSSGSTITNGDILGVPAGAGRQPGIIDDNRILPGLSIVYQPTENIVLRAAYSKTVARPSFRELSPYFSTDFVTGDVVLGNPFLYLSEVESWDFRAEYIWDNGDIVAVSLFYKDVMNPIEKILLQDSNTRSTITSYFNNPDRAIVKGFEVEVRKNLGFWDESLEDFSIGANFTMVNASVGVPADVNSTYLINTYNNPFDPSRRIPQGYYVDSAGNVLSPPSERQLFDQPEYIINADFTYRNPDMGTTFTIALYAQSQVLSAAGTGGNIGVPDQYNDAYYQLDIIYSQMITQNLQFKLALKNVTDTPRGVSYDQNIIVPTVQRVSYRKGMDVTMSMEYTF</sequence>
<feature type="domain" description="TonB-dependent receptor plug" evidence="12">
    <location>
        <begin position="129"/>
        <end position="215"/>
    </location>
</feature>
<evidence type="ECO:0000256" key="4">
    <source>
        <dbReference type="ARBA" id="ARBA00022692"/>
    </source>
</evidence>
<dbReference type="Proteomes" id="UP000642829">
    <property type="component" value="Unassembled WGS sequence"/>
</dbReference>
<evidence type="ECO:0000256" key="7">
    <source>
        <dbReference type="ARBA" id="ARBA00023237"/>
    </source>
</evidence>
<dbReference type="Gene3D" id="2.40.170.20">
    <property type="entry name" value="TonB-dependent receptor, beta-barrel domain"/>
    <property type="match status" value="1"/>
</dbReference>
<comment type="subcellular location">
    <subcellularLocation>
        <location evidence="1 8">Cell outer membrane</location>
        <topology evidence="1 8">Multi-pass membrane protein</topology>
    </subcellularLocation>
</comment>
<keyword evidence="7 8" id="KW-0998">Cell outer membrane</keyword>
<feature type="domain" description="TonB-dependent receptor-like beta-barrel" evidence="11">
    <location>
        <begin position="506"/>
        <end position="991"/>
    </location>
</feature>
<reference evidence="13" key="1">
    <citation type="journal article" date="2014" name="Int. J. Syst. Evol. Microbiol.">
        <title>Complete genome sequence of Corynebacterium casei LMG S-19264T (=DSM 44701T), isolated from a smear-ripened cheese.</title>
        <authorList>
            <consortium name="US DOE Joint Genome Institute (JGI-PGF)"/>
            <person name="Walter F."/>
            <person name="Albersmeier A."/>
            <person name="Kalinowski J."/>
            <person name="Ruckert C."/>
        </authorList>
    </citation>
    <scope>NUCLEOTIDE SEQUENCE</scope>
    <source>
        <strain evidence="13">KCTC 12870</strain>
    </source>
</reference>
<evidence type="ECO:0000256" key="5">
    <source>
        <dbReference type="ARBA" id="ARBA00023077"/>
    </source>
</evidence>
<feature type="region of interest" description="Disordered" evidence="10">
    <location>
        <begin position="344"/>
        <end position="383"/>
    </location>
</feature>
<gene>
    <name evidence="13" type="ORF">GCM10007047_18500</name>
</gene>
<dbReference type="GO" id="GO:0030246">
    <property type="term" value="F:carbohydrate binding"/>
    <property type="evidence" value="ECO:0007669"/>
    <property type="project" value="InterPro"/>
</dbReference>
<proteinExistence type="inferred from homology"/>
<keyword evidence="5 9" id="KW-0798">TonB box</keyword>
<evidence type="ECO:0000256" key="6">
    <source>
        <dbReference type="ARBA" id="ARBA00023136"/>
    </source>
</evidence>
<feature type="compositionally biased region" description="Pro residues" evidence="10">
    <location>
        <begin position="353"/>
        <end position="367"/>
    </location>
</feature>